<accession>A0A1C3NW95</accession>
<reference evidence="2" key="1">
    <citation type="submission" date="2016-02" db="EMBL/GenBank/DDBJ databases">
        <authorList>
            <person name="Wibberg D."/>
        </authorList>
    </citation>
    <scope>NUCLEOTIDE SEQUENCE [LARGE SCALE GENOMIC DNA]</scope>
</reference>
<keyword evidence="2" id="KW-1185">Reference proteome</keyword>
<dbReference type="AlphaFoldDB" id="A0A1C3NW95"/>
<gene>
    <name evidence="1" type="ORF">FDG2_1784</name>
</gene>
<proteinExistence type="predicted"/>
<sequence>MPTFDAVARFLAEYSRLSPAERAAFDRARRLFVQALRESRKDPRLRTKPFRKKPGVWELTWAPDGRALWMYSDPVPGKPGPHIIWLRVGTHDIFER</sequence>
<evidence type="ECO:0000313" key="1">
    <source>
        <dbReference type="EMBL" id="SBW20724.1"/>
    </source>
</evidence>
<dbReference type="EMBL" id="FLUV01000751">
    <property type="protein sequence ID" value="SBW20724.1"/>
    <property type="molecule type" value="Genomic_DNA"/>
</dbReference>
<dbReference type="Proteomes" id="UP000199013">
    <property type="component" value="Unassembled WGS sequence"/>
</dbReference>
<organism evidence="1 2">
    <name type="scientific">Candidatus Protofrankia californiensis</name>
    <dbReference type="NCBI Taxonomy" id="1839754"/>
    <lineage>
        <taxon>Bacteria</taxon>
        <taxon>Bacillati</taxon>
        <taxon>Actinomycetota</taxon>
        <taxon>Actinomycetes</taxon>
        <taxon>Frankiales</taxon>
        <taxon>Frankiaceae</taxon>
        <taxon>Protofrankia</taxon>
    </lineage>
</organism>
<evidence type="ECO:0000313" key="2">
    <source>
        <dbReference type="Proteomes" id="UP000199013"/>
    </source>
</evidence>
<name>A0A1C3NW95_9ACTN</name>
<protein>
    <submittedName>
        <fullName evidence="1">Uncharacterized protein</fullName>
    </submittedName>
</protein>